<sequence>MRNLKHIILLLSFSSYAQSSDSYFSDNDNVFNNKLDEFESDLENTETNGGYHPEAPGPVPINDYLPLLAVAAVGLGFYYRKELNQITK</sequence>
<dbReference type="Proteomes" id="UP000672011">
    <property type="component" value="Chromosome"/>
</dbReference>
<name>A0ABX7XA89_9FLAO</name>
<gene>
    <name evidence="2" type="ORF">J9309_08280</name>
</gene>
<evidence type="ECO:0000256" key="1">
    <source>
        <dbReference type="SAM" id="SignalP"/>
    </source>
</evidence>
<reference evidence="3" key="2">
    <citation type="submission" date="2021-04" db="EMBL/GenBank/DDBJ databases">
        <title>Taxonomy of Flavobacteriaceae bacterium ZY171143.</title>
        <authorList>
            <person name="Li F."/>
        </authorList>
    </citation>
    <scope>NUCLEOTIDE SEQUENCE [LARGE SCALE GENOMIC DNA]</scope>
    <source>
        <strain evidence="3">ZY171143</strain>
    </source>
</reference>
<dbReference type="EMBL" id="CP072842">
    <property type="protein sequence ID" value="QTV04803.1"/>
    <property type="molecule type" value="Genomic_DNA"/>
</dbReference>
<dbReference type="RefSeq" id="WP_230475423.1">
    <property type="nucleotide sequence ID" value="NZ_CP072842.1"/>
</dbReference>
<accession>A0ABX7XA89</accession>
<protein>
    <submittedName>
        <fullName evidence="2">Uncharacterized protein</fullName>
    </submittedName>
</protein>
<keyword evidence="3" id="KW-1185">Reference proteome</keyword>
<keyword evidence="1" id="KW-0732">Signal</keyword>
<evidence type="ECO:0000313" key="2">
    <source>
        <dbReference type="EMBL" id="QTV04803.1"/>
    </source>
</evidence>
<feature type="signal peptide" evidence="1">
    <location>
        <begin position="1"/>
        <end position="19"/>
    </location>
</feature>
<evidence type="ECO:0000313" key="3">
    <source>
        <dbReference type="Proteomes" id="UP000672011"/>
    </source>
</evidence>
<reference evidence="2 3" key="1">
    <citation type="journal article" date="2021" name="Int. J. Syst. Evol. Microbiol.">
        <title>Faecalibacter bovis sp. nov., isolated from cow faeces.</title>
        <authorList>
            <person name="Li F."/>
            <person name="Zhao W."/>
            <person name="Hong Q."/>
            <person name="Shao Q."/>
            <person name="Song J."/>
            <person name="Yang S."/>
        </authorList>
    </citation>
    <scope>NUCLEOTIDE SEQUENCE [LARGE SCALE GENOMIC DNA]</scope>
    <source>
        <strain evidence="2 3">ZY171143</strain>
    </source>
</reference>
<feature type="chain" id="PRO_5046562999" evidence="1">
    <location>
        <begin position="20"/>
        <end position="88"/>
    </location>
</feature>
<proteinExistence type="predicted"/>
<organism evidence="2 3">
    <name type="scientific">Faecalibacter bovis</name>
    <dbReference type="NCBI Taxonomy" id="2898187"/>
    <lineage>
        <taxon>Bacteria</taxon>
        <taxon>Pseudomonadati</taxon>
        <taxon>Bacteroidota</taxon>
        <taxon>Flavobacteriia</taxon>
        <taxon>Flavobacteriales</taxon>
        <taxon>Weeksellaceae</taxon>
        <taxon>Faecalibacter</taxon>
    </lineage>
</organism>